<accession>M5AFF4</accession>
<keyword evidence="1" id="KW-0812">Transmembrane</keyword>
<gene>
    <name evidence="2" type="ORF">LVISKB_1923</name>
</gene>
<evidence type="ECO:0000313" key="3">
    <source>
        <dbReference type="Proteomes" id="UP000012042"/>
    </source>
</evidence>
<feature type="transmembrane region" description="Helical" evidence="1">
    <location>
        <begin position="6"/>
        <end position="28"/>
    </location>
</feature>
<name>M5AFF4_LEVBR</name>
<proteinExistence type="predicted"/>
<dbReference type="EMBL" id="AP012167">
    <property type="protein sequence ID" value="BAN07558.1"/>
    <property type="molecule type" value="Genomic_DNA"/>
</dbReference>
<evidence type="ECO:0000256" key="1">
    <source>
        <dbReference type="SAM" id="Phobius"/>
    </source>
</evidence>
<dbReference type="AlphaFoldDB" id="M5AFF4"/>
<evidence type="ECO:0000313" key="2">
    <source>
        <dbReference type="EMBL" id="BAN07558.1"/>
    </source>
</evidence>
<keyword evidence="1" id="KW-1133">Transmembrane helix</keyword>
<dbReference type="Proteomes" id="UP000012042">
    <property type="component" value="Chromosome"/>
</dbReference>
<organism evidence="2 3">
    <name type="scientific">Levilactobacillus brevis KB290</name>
    <dbReference type="NCBI Taxonomy" id="1001583"/>
    <lineage>
        <taxon>Bacteria</taxon>
        <taxon>Bacillati</taxon>
        <taxon>Bacillota</taxon>
        <taxon>Bacilli</taxon>
        <taxon>Lactobacillales</taxon>
        <taxon>Lactobacillaceae</taxon>
        <taxon>Levilactobacillus</taxon>
    </lineage>
</organism>
<dbReference type="KEGG" id="lbk:LVISKB_1923"/>
<keyword evidence="1" id="KW-0472">Membrane</keyword>
<sequence length="56" mass="6264">MLTGGIAMYAVIAILMIILIAGVSQLYLDNRDAFRKKSKHLATGDKFHDESNRRLS</sequence>
<protein>
    <submittedName>
        <fullName evidence="2">Uncharacterized protein</fullName>
    </submittedName>
</protein>
<dbReference type="PATRIC" id="fig|1001583.3.peg.1908"/>
<reference evidence="2 3" key="1">
    <citation type="journal article" date="2013" name="PLoS ONE">
        <title>Genomic Analysis by Deep Sequencing of the Probiotic Lactobacillus brevis KB290 Harboring Nine Plasmids Reveals Genomic Stability.</title>
        <authorList>
            <person name="Fukao M."/>
            <person name="Oshima K."/>
            <person name="Morita H."/>
            <person name="Toh H."/>
            <person name="Suda W."/>
            <person name="Kim S.W."/>
            <person name="Suzuki S."/>
            <person name="Yakabe T."/>
            <person name="Hattori M."/>
            <person name="Yajima N."/>
        </authorList>
    </citation>
    <scope>NUCLEOTIDE SEQUENCE [LARGE SCALE GENOMIC DNA]</scope>
    <source>
        <strain evidence="2 3">KB290</strain>
    </source>
</reference>
<dbReference type="HOGENOM" id="CLU_3136938_0_0_9"/>